<feature type="domain" description="Nrap protein" evidence="10">
    <location>
        <begin position="1290"/>
        <end position="1431"/>
    </location>
</feature>
<dbReference type="Proteomes" id="UP001281761">
    <property type="component" value="Unassembled WGS sequence"/>
</dbReference>
<gene>
    <name evidence="11" type="ORF">BLNAU_16165</name>
</gene>
<protein>
    <submittedName>
        <fullName evidence="11">U3 small nucleolar RNA-associated protein 22</fullName>
    </submittedName>
</protein>
<organism evidence="11 12">
    <name type="scientific">Blattamonas nauphoetae</name>
    <dbReference type="NCBI Taxonomy" id="2049346"/>
    <lineage>
        <taxon>Eukaryota</taxon>
        <taxon>Metamonada</taxon>
        <taxon>Preaxostyla</taxon>
        <taxon>Oxymonadida</taxon>
        <taxon>Blattamonas</taxon>
    </lineage>
</organism>
<evidence type="ECO:0000256" key="3">
    <source>
        <dbReference type="ARBA" id="ARBA00022884"/>
    </source>
</evidence>
<comment type="similarity">
    <text evidence="2">Belongs to the NRAP family.</text>
</comment>
<dbReference type="Gene3D" id="1.10.1410.10">
    <property type="match status" value="1"/>
</dbReference>
<comment type="caution">
    <text evidence="11">The sequence shown here is derived from an EMBL/GenBank/DDBJ whole genome shotgun (WGS) entry which is preliminary data.</text>
</comment>
<dbReference type="InterPro" id="IPR035370">
    <property type="entry name" value="Nrap_D5"/>
</dbReference>
<feature type="region of interest" description="Disordered" evidence="5">
    <location>
        <begin position="333"/>
        <end position="362"/>
    </location>
</feature>
<dbReference type="InterPro" id="IPR035367">
    <property type="entry name" value="Nrap_D2"/>
</dbReference>
<feature type="compositionally biased region" description="Acidic residues" evidence="5">
    <location>
        <begin position="347"/>
        <end position="356"/>
    </location>
</feature>
<dbReference type="PANTHER" id="PTHR17972:SF0">
    <property type="entry name" value="NUCLEOLAR PROTEIN 6"/>
    <property type="match status" value="1"/>
</dbReference>
<feature type="region of interest" description="Disordered" evidence="5">
    <location>
        <begin position="971"/>
        <end position="992"/>
    </location>
</feature>
<dbReference type="InterPro" id="IPR035371">
    <property type="entry name" value="Nrap_D6"/>
</dbReference>
<dbReference type="InterPro" id="IPR035369">
    <property type="entry name" value="Nrap_D4"/>
</dbReference>
<sequence>MPTECFHEDDLKNGKILSKRTLYLRVLASHFSRHRENLPDYTVKVDYLTHSIELPYIILRHKTQSSMNIPIRLFVVFPTDIASKVPDIAKIKPSTRCLTITDARRSPLCQSLGESLGISVEEDAPQDPSQPNATSPGTPHIVNAITTINSILVHRTFINTFFLNYPQAKKATILFRMWARQRGLLNQSDSFSGFMFDLILASLATPNICKQFERPSIIDRLCTLDGEQTAPNKSPSELPLPMQIDPKTDAFHLFEIGLTFFAYAPVLSHGYALSSLDSVSAEPAELEQFTPFHSVCVVDVATKCNVASHMTRGAWSELALYARATLDEKRIIEDTEGVIQPQKNEEAPEPDVEGQEEPLPQQDTDNFLPHPLIAKLFLQTPLNVTFPTKPTESGQPQPPISLRTFSERYDYSVFSPETVKLSTILFKLVDLAPSVPSSSDITAETIHPLPDLISELFPAFVVQHFVSAVLAILKSRRISTSKKTQKADTQLPQTPHTDFLVPLLTNGSGVLRLISSFYERLLSLGLGSRATLIRTTIDPFQHPRTKSIAPNKPPVDYDSFDTFEWIESGDTRKPAVPQNIDGSFGLFNDDRKQQHCWIPVSLTTSPFSLSSNSSSPRTSQTIRVGIMMDPIHSSRMVDRGMRLTADLITHPEKKTLFSLLLGEKTERRQFGGEWFECSLWTEEGIRWEDLEGGRGKDDVLFPNRGKRRIEWIVRHILNRWMNSHLDSSSLFFHSNVDTETIDIKEETEELIQKKKRSKAKPVQPTKEPSYPLSSSFLRLSQIIDSAETISTKPLVSSIFGSLSSTITGMETLPLRIALANVIHPSWYGADPHPPLAHPNALAPKVQQLAAPSTPLHKDFSTAAILPKDNLLTSYTPVLLQTERSARWPHTLQAIRLLKTIILVRLGTNLVKGGNGNILVRQHRNYLDLASSGFVFRLYLVPNEELQLMTIESQLATQIAVHAVNGVSALKDNTRSKKHQKNDDTPQQPRFLLPNASKKDVSNAYDSVETAVAHHRELAQTSFVASYLPHHGALMSLYSTHYPAFSQTVCMFKEWLSTNFLSSFVSPQLADLLVAYVFGAPMHGIPPNSAPAAFLRVIHLISSLSFRQQPLVVPHPETGEDDTIRSDNDEQVVLNKSTILKSFNRYTKKQARILECQDALPDTINSSVILYASSPSILIDTLSGVELTPLFIATPTDLSGVRWNRGSPIRFTPSSLKMTIDAAQRSYSSLLNSVNSFVPISKYVTNPLGRIKDMTPGLASASFYQLTPSHLPFDAIIILASALVPSSRPSTLKATLSSLGLSLPNSNRPSVRPFTLLLPPENPDRSKQNQFLHPPKFKNLSSTVKSVTTKGSLPKHKEADPLSGRWKERMSATDLQAQTTLQFRTAQFETLKVGFNASELLIRDLSAEFENNAVFYGQECGNSIGVIFTDEPDGPGKEQAHQQSSHRKTMINSFFIFGQDAVEAVVLF</sequence>
<dbReference type="Pfam" id="PF17406">
    <property type="entry name" value="Nrap_D5"/>
    <property type="match status" value="1"/>
</dbReference>
<keyword evidence="4" id="KW-0539">Nucleus</keyword>
<feature type="domain" description="Nrap protein" evidence="9">
    <location>
        <begin position="1041"/>
        <end position="1209"/>
    </location>
</feature>
<dbReference type="PANTHER" id="PTHR17972">
    <property type="entry name" value="NUCLEOLAR RNA-ASSOCIATED PROTEIN"/>
    <property type="match status" value="1"/>
</dbReference>
<feature type="domain" description="Nrap protein" evidence="6">
    <location>
        <begin position="1"/>
        <end position="99"/>
    </location>
</feature>
<dbReference type="InterPro" id="IPR005554">
    <property type="entry name" value="NOL6/Upt22"/>
</dbReference>
<accession>A0ABQ9XCD3</accession>
<comment type="subcellular location">
    <subcellularLocation>
        <location evidence="1">Nucleus</location>
        <location evidence="1">Nucleolus</location>
    </subcellularLocation>
</comment>
<evidence type="ECO:0000259" key="10">
    <source>
        <dbReference type="Pfam" id="PF17407"/>
    </source>
</evidence>
<name>A0ABQ9XCD3_9EUKA</name>
<feature type="domain" description="Nrap protein" evidence="7">
    <location>
        <begin position="168"/>
        <end position="327"/>
    </location>
</feature>
<dbReference type="InterPro" id="IPR035082">
    <property type="entry name" value="Nrap_D1"/>
</dbReference>
<keyword evidence="12" id="KW-1185">Reference proteome</keyword>
<dbReference type="Pfam" id="PF17407">
    <property type="entry name" value="Nrap_D6"/>
    <property type="match status" value="1"/>
</dbReference>
<evidence type="ECO:0000259" key="6">
    <source>
        <dbReference type="Pfam" id="PF03813"/>
    </source>
</evidence>
<evidence type="ECO:0000313" key="12">
    <source>
        <dbReference type="Proteomes" id="UP001281761"/>
    </source>
</evidence>
<evidence type="ECO:0000256" key="1">
    <source>
        <dbReference type="ARBA" id="ARBA00004604"/>
    </source>
</evidence>
<dbReference type="Pfam" id="PF17403">
    <property type="entry name" value="Nrap_D2"/>
    <property type="match status" value="1"/>
</dbReference>
<reference evidence="11 12" key="1">
    <citation type="journal article" date="2022" name="bioRxiv">
        <title>Genomics of Preaxostyla Flagellates Illuminates Evolutionary Transitions and the Path Towards Mitochondrial Loss.</title>
        <authorList>
            <person name="Novak L.V.F."/>
            <person name="Treitli S.C."/>
            <person name="Pyrih J."/>
            <person name="Halakuc P."/>
            <person name="Pipaliya S.V."/>
            <person name="Vacek V."/>
            <person name="Brzon O."/>
            <person name="Soukal P."/>
            <person name="Eme L."/>
            <person name="Dacks J.B."/>
            <person name="Karnkowska A."/>
            <person name="Elias M."/>
            <person name="Hampl V."/>
        </authorList>
    </citation>
    <scope>NUCLEOTIDE SEQUENCE [LARGE SCALE GENOMIC DNA]</scope>
    <source>
        <strain evidence="11">NAU3</strain>
        <tissue evidence="11">Gut</tissue>
    </source>
</reference>
<dbReference type="Pfam" id="PF03813">
    <property type="entry name" value="Nrap"/>
    <property type="match status" value="1"/>
</dbReference>
<evidence type="ECO:0000259" key="8">
    <source>
        <dbReference type="Pfam" id="PF17405"/>
    </source>
</evidence>
<evidence type="ECO:0000256" key="5">
    <source>
        <dbReference type="SAM" id="MobiDB-lite"/>
    </source>
</evidence>
<evidence type="ECO:0000256" key="4">
    <source>
        <dbReference type="ARBA" id="ARBA00023242"/>
    </source>
</evidence>
<evidence type="ECO:0000256" key="2">
    <source>
        <dbReference type="ARBA" id="ARBA00006674"/>
    </source>
</evidence>
<evidence type="ECO:0000313" key="11">
    <source>
        <dbReference type="EMBL" id="KAK2948947.1"/>
    </source>
</evidence>
<dbReference type="EMBL" id="JARBJD010000166">
    <property type="protein sequence ID" value="KAK2948947.1"/>
    <property type="molecule type" value="Genomic_DNA"/>
</dbReference>
<evidence type="ECO:0000259" key="9">
    <source>
        <dbReference type="Pfam" id="PF17406"/>
    </source>
</evidence>
<evidence type="ECO:0000259" key="7">
    <source>
        <dbReference type="Pfam" id="PF17403"/>
    </source>
</evidence>
<proteinExistence type="inferred from homology"/>
<feature type="domain" description="Nrap protein" evidence="8">
    <location>
        <begin position="786"/>
        <end position="952"/>
    </location>
</feature>
<dbReference type="Pfam" id="PF17405">
    <property type="entry name" value="Nrap_D4"/>
    <property type="match status" value="1"/>
</dbReference>
<keyword evidence="3" id="KW-0694">RNA-binding</keyword>